<feature type="domain" description="6-phosphogluconate dehydrogenase NADP-binding" evidence="4">
    <location>
        <begin position="7"/>
        <end position="162"/>
    </location>
</feature>
<evidence type="ECO:0000259" key="5">
    <source>
        <dbReference type="Pfam" id="PF14833"/>
    </source>
</evidence>
<dbReference type="InterPro" id="IPR015815">
    <property type="entry name" value="HIBADH-related"/>
</dbReference>
<dbReference type="Pfam" id="PF14833">
    <property type="entry name" value="NAD_binding_11"/>
    <property type="match status" value="1"/>
</dbReference>
<evidence type="ECO:0000256" key="3">
    <source>
        <dbReference type="PIRSR" id="PIRSR000103-1"/>
    </source>
</evidence>
<dbReference type="GO" id="GO:0051287">
    <property type="term" value="F:NAD binding"/>
    <property type="evidence" value="ECO:0007669"/>
    <property type="project" value="InterPro"/>
</dbReference>
<sequence>MTTEKHLGFVGIGRMGTPMAERLLNAGYTLTIYDTQPEALQALKDKGAIIAESPKAVADSATTVLVSLPTPDIVIAVALGEQGLARGKAVRTVIDLSTSGSAAARTLADGLAAANIQSIDCPVSGGVTGATRGTLALMISGPRERFEQLQDIFNVLGKPVYVGEKPGMAQTMKVINNLISVTALSITSELMVMGVKAGLDPDVMVQIINSGSGRTNASEDKIPRFVLTRSFDFGFAIGLSTKDVRLCLEESEQLGVPLRVGDAARKLLNDARDKLGSDADLTEIIRYVEDSAGVQVRGKAAAGQA</sequence>
<dbReference type="Gene3D" id="1.10.1040.10">
    <property type="entry name" value="N-(1-d-carboxylethyl)-l-norvaline Dehydrogenase, domain 2"/>
    <property type="match status" value="1"/>
</dbReference>
<protein>
    <submittedName>
        <fullName evidence="6">Oxidoreductase</fullName>
    </submittedName>
</protein>
<dbReference type="InterPro" id="IPR036291">
    <property type="entry name" value="NAD(P)-bd_dom_sf"/>
</dbReference>
<dbReference type="InterPro" id="IPR006115">
    <property type="entry name" value="6PGDH_NADP-bd"/>
</dbReference>
<dbReference type="PIRSF" id="PIRSF000103">
    <property type="entry name" value="HIBADH"/>
    <property type="match status" value="1"/>
</dbReference>
<keyword evidence="7" id="KW-1185">Reference proteome</keyword>
<dbReference type="Pfam" id="PF03446">
    <property type="entry name" value="NAD_binding_2"/>
    <property type="match status" value="1"/>
</dbReference>
<dbReference type="SUPFAM" id="SSF48179">
    <property type="entry name" value="6-phosphogluconate dehydrogenase C-terminal domain-like"/>
    <property type="match status" value="1"/>
</dbReference>
<dbReference type="EMBL" id="NEVQ01000013">
    <property type="protein sequence ID" value="OZI56957.1"/>
    <property type="molecule type" value="Genomic_DNA"/>
</dbReference>
<comment type="caution">
    <text evidence="6">The sequence shown here is derived from an EMBL/GenBank/DDBJ whole genome shotgun (WGS) entry which is preliminary data.</text>
</comment>
<dbReference type="SUPFAM" id="SSF51735">
    <property type="entry name" value="NAD(P)-binding Rossmann-fold domains"/>
    <property type="match status" value="1"/>
</dbReference>
<dbReference type="AlphaFoldDB" id="A0A261U632"/>
<dbReference type="PANTHER" id="PTHR22981">
    <property type="entry name" value="3-HYDROXYISOBUTYRATE DEHYDROGENASE-RELATED"/>
    <property type="match status" value="1"/>
</dbReference>
<proteinExistence type="predicted"/>
<feature type="active site" evidence="3">
    <location>
        <position position="173"/>
    </location>
</feature>
<keyword evidence="2" id="KW-0520">NAD</keyword>
<dbReference type="Proteomes" id="UP000216885">
    <property type="component" value="Unassembled WGS sequence"/>
</dbReference>
<reference evidence="6 7" key="1">
    <citation type="submission" date="2017-05" db="EMBL/GenBank/DDBJ databases">
        <title>Complete and WGS of Bordetella genogroups.</title>
        <authorList>
            <person name="Spilker T."/>
            <person name="LiPuma J."/>
        </authorList>
    </citation>
    <scope>NUCLEOTIDE SEQUENCE [LARGE SCALE GENOMIC DNA]</scope>
    <source>
        <strain evidence="6 7">AU9919</strain>
    </source>
</reference>
<keyword evidence="1" id="KW-0560">Oxidoreductase</keyword>
<evidence type="ECO:0000256" key="2">
    <source>
        <dbReference type="ARBA" id="ARBA00023027"/>
    </source>
</evidence>
<dbReference type="RefSeq" id="WP_094838383.1">
    <property type="nucleotide sequence ID" value="NZ_NEVQ01000013.1"/>
</dbReference>
<name>A0A261U632_9BORD</name>
<feature type="domain" description="3-hydroxyisobutyrate dehydrogenase-like NAD-binding" evidence="5">
    <location>
        <begin position="167"/>
        <end position="287"/>
    </location>
</feature>
<dbReference type="GO" id="GO:0016616">
    <property type="term" value="F:oxidoreductase activity, acting on the CH-OH group of donors, NAD or NADP as acceptor"/>
    <property type="evidence" value="ECO:0007669"/>
    <property type="project" value="TreeGrafter"/>
</dbReference>
<dbReference type="Gene3D" id="3.40.50.720">
    <property type="entry name" value="NAD(P)-binding Rossmann-like Domain"/>
    <property type="match status" value="1"/>
</dbReference>
<gene>
    <name evidence="6" type="ORF">CAL20_13120</name>
</gene>
<evidence type="ECO:0000259" key="4">
    <source>
        <dbReference type="Pfam" id="PF03446"/>
    </source>
</evidence>
<organism evidence="6 7">
    <name type="scientific">Bordetella genomosp. 4</name>
    <dbReference type="NCBI Taxonomy" id="463044"/>
    <lineage>
        <taxon>Bacteria</taxon>
        <taxon>Pseudomonadati</taxon>
        <taxon>Pseudomonadota</taxon>
        <taxon>Betaproteobacteria</taxon>
        <taxon>Burkholderiales</taxon>
        <taxon>Alcaligenaceae</taxon>
        <taxon>Bordetella</taxon>
    </lineage>
</organism>
<accession>A0A261U632</accession>
<evidence type="ECO:0000256" key="1">
    <source>
        <dbReference type="ARBA" id="ARBA00023002"/>
    </source>
</evidence>
<dbReference type="InterPro" id="IPR013328">
    <property type="entry name" value="6PGD_dom2"/>
</dbReference>
<evidence type="ECO:0000313" key="6">
    <source>
        <dbReference type="EMBL" id="OZI56957.1"/>
    </source>
</evidence>
<dbReference type="GO" id="GO:0050661">
    <property type="term" value="F:NADP binding"/>
    <property type="evidence" value="ECO:0007669"/>
    <property type="project" value="InterPro"/>
</dbReference>
<dbReference type="InterPro" id="IPR008927">
    <property type="entry name" value="6-PGluconate_DH-like_C_sf"/>
</dbReference>
<dbReference type="InterPro" id="IPR029154">
    <property type="entry name" value="HIBADH-like_NADP-bd"/>
</dbReference>
<dbReference type="PANTHER" id="PTHR22981:SF7">
    <property type="entry name" value="3-HYDROXYISOBUTYRATE DEHYDROGENASE, MITOCHONDRIAL"/>
    <property type="match status" value="1"/>
</dbReference>
<evidence type="ECO:0000313" key="7">
    <source>
        <dbReference type="Proteomes" id="UP000216885"/>
    </source>
</evidence>